<name>Q0MYW9_EMIHU</name>
<organism evidence="2">
    <name type="scientific">Emiliania huxleyi</name>
    <name type="common">Coccolithophore</name>
    <name type="synonym">Pontosphaera huxleyi</name>
    <dbReference type="NCBI Taxonomy" id="2903"/>
    <lineage>
        <taxon>Eukaryota</taxon>
        <taxon>Haptista</taxon>
        <taxon>Haptophyta</taxon>
        <taxon>Prymnesiophyceae</taxon>
        <taxon>Isochrysidales</taxon>
        <taxon>Noelaerhabdaceae</taxon>
        <taxon>Emiliania</taxon>
    </lineage>
</organism>
<evidence type="ECO:0000259" key="1">
    <source>
        <dbReference type="PROSITE" id="PS50800"/>
    </source>
</evidence>
<dbReference type="EMBL" id="DQ658285">
    <property type="protein sequence ID" value="ABI13164.1"/>
    <property type="molecule type" value="mRNA"/>
</dbReference>
<dbReference type="Pfam" id="PF02037">
    <property type="entry name" value="SAP"/>
    <property type="match status" value="1"/>
</dbReference>
<dbReference type="SMART" id="SM00513">
    <property type="entry name" value="SAP"/>
    <property type="match status" value="1"/>
</dbReference>
<accession>Q0MYW9</accession>
<dbReference type="PROSITE" id="PS50800">
    <property type="entry name" value="SAP"/>
    <property type="match status" value="1"/>
</dbReference>
<sequence length="186" mass="20353">MARNQNHMEVVAWLSLSSRWTTPLHHLAIIGAERARAELRAGADVLAAARVPSPARLTVRKLREALAERSLPTDGLKPVLVARLAAAIAADPPPPTPLSIAREMRAADPPAADGSPAHLVLRAAEPWSPHNHELFPEACRKRAVQLLLLGELLAREPLFDDRRGSAVSLKDCWMDFVMPQAVRRFG</sequence>
<dbReference type="Gene3D" id="1.10.720.30">
    <property type="entry name" value="SAP domain"/>
    <property type="match status" value="1"/>
</dbReference>
<feature type="domain" description="SAP" evidence="1">
    <location>
        <begin position="54"/>
        <end position="88"/>
    </location>
</feature>
<dbReference type="SUPFAM" id="SSF68906">
    <property type="entry name" value="SAP domain"/>
    <property type="match status" value="1"/>
</dbReference>
<reference evidence="2" key="1">
    <citation type="journal article" date="2006" name="Appl. Environ. Microbiol.">
        <title>cDNA microarrays as a tool for identification of biomineralization proteins in the coccolithophorid Emiliania huxleyi (Haptophyta).</title>
        <authorList>
            <person name="Quinn P."/>
            <person name="Bowers R.M."/>
            <person name="Zhang X."/>
            <person name="Wahlund T.M."/>
            <person name="Fanelli M.A."/>
            <person name="Olszova D."/>
            <person name="Read B.A."/>
        </authorList>
    </citation>
    <scope>NUCLEOTIDE SEQUENCE</scope>
</reference>
<protein>
    <submittedName>
        <fullName evidence="2">Ankyrin-1-like protein</fullName>
    </submittedName>
</protein>
<evidence type="ECO:0000313" key="2">
    <source>
        <dbReference type="EMBL" id="ABI13164.1"/>
    </source>
</evidence>
<dbReference type="InterPro" id="IPR003034">
    <property type="entry name" value="SAP_dom"/>
</dbReference>
<proteinExistence type="evidence at transcript level"/>
<dbReference type="AlphaFoldDB" id="Q0MYW9"/>
<dbReference type="InterPro" id="IPR036361">
    <property type="entry name" value="SAP_dom_sf"/>
</dbReference>